<dbReference type="GO" id="GO:0006325">
    <property type="term" value="P:chromatin organization"/>
    <property type="evidence" value="ECO:0007669"/>
    <property type="project" value="UniProtKB-KW"/>
</dbReference>
<keyword evidence="20" id="KW-0067">ATP-binding</keyword>
<keyword evidence="18" id="KW-0152">Cholesterol biosynthesis</keyword>
<dbReference type="GO" id="GO:0004679">
    <property type="term" value="F:AMP-activated protein kinase activity"/>
    <property type="evidence" value="ECO:0007669"/>
    <property type="project" value="InterPro"/>
</dbReference>
<evidence type="ECO:0000256" key="8">
    <source>
        <dbReference type="ARBA" id="ARBA00022490"/>
    </source>
</evidence>
<dbReference type="CDD" id="cd12199">
    <property type="entry name" value="AMPKA1_C"/>
    <property type="match status" value="1"/>
</dbReference>
<reference evidence="48" key="2">
    <citation type="submission" date="2025-08" db="UniProtKB">
        <authorList>
            <consortium name="Ensembl"/>
        </authorList>
    </citation>
    <scope>IDENTIFICATION</scope>
</reference>
<evidence type="ECO:0000256" key="13">
    <source>
        <dbReference type="ARBA" id="ARBA00022679"/>
    </source>
</evidence>
<evidence type="ECO:0000256" key="4">
    <source>
        <dbReference type="ARBA" id="ARBA00006234"/>
    </source>
</evidence>
<keyword evidence="16" id="KW-0547">Nucleotide-binding</keyword>
<keyword evidence="23" id="KW-0156">Chromatin regulator</keyword>
<dbReference type="InterPro" id="IPR028797">
    <property type="entry name" value="PRKAA1_UBA"/>
</dbReference>
<evidence type="ECO:0000256" key="41">
    <source>
        <dbReference type="ARBA" id="ARBA00048291"/>
    </source>
</evidence>
<evidence type="ECO:0000313" key="49">
    <source>
        <dbReference type="Proteomes" id="UP000694553"/>
    </source>
</evidence>
<sequence length="647" mass="72493">MRAASLQRCHSRKAAPYAPPRPHSGAQQASLPPGRLWAGPASPESRSGSSWGRAGGRSAGGSLPGAGGRSVVAPPCRCSGAARAGAMRRLGPCLKMAAVGDKQKHEHGRVKIGHYILGDTLGVGTFGKVKVGKHELTGHKVAVKILNRQKIRSLDVVGKIRREIQNLKLFRHPHIIKLYQVISTPTDIFMVMEYVSGGELFDYICKNGRLDEKESRRLFQQILSGVDYCHRHMVVHRDLKPENVLLDAHMNAKIADFGLSNMMSDGEFLRTSCGSPNYAAPEVISGRLYAGPEVDIWSSGVILYALLCGTLPFDDDHVPTLFKKICDGIFYTPQYLNPSVISLLKHMLQVDPMKRATIRDIREHEWFKQDLPKYLFPEDPSYSSTMIDDEALKEVCEKFECTEEEVLSCLYSRNHQDPLAVAYHLIIDNRRIMNEAKDFYLATSPPDSFLDDHHLSRPHPERVPFLVAEVPRPRHTLDELNPQKSKHQGVRRAKWHLGIRSQSRPNDIMAEVCRAIKQLDYEWKVVNPYYLRVRRKNPVTSAYSKMNLQLYQVDSRTYLLDFRSIDDEITEAKSGTATPQRSGSVSNYRSCQKDSDADAQGKSADTSLTSSVNSSLDSSTADVTPRPGSHTIEFFEMCANLIKILAQ</sequence>
<feature type="compositionally biased region" description="Low complexity" evidence="47">
    <location>
        <begin position="603"/>
        <end position="622"/>
    </location>
</feature>
<keyword evidence="22" id="KW-0832">Ubl conjugation</keyword>
<evidence type="ECO:0000256" key="33">
    <source>
        <dbReference type="ARBA" id="ARBA00023180"/>
    </source>
</evidence>
<dbReference type="GO" id="GO:0016055">
    <property type="term" value="P:Wnt signaling pathway"/>
    <property type="evidence" value="ECO:0007669"/>
    <property type="project" value="UniProtKB-KW"/>
</dbReference>
<dbReference type="InterPro" id="IPR017441">
    <property type="entry name" value="Protein_kinase_ATP_BS"/>
</dbReference>
<dbReference type="RefSeq" id="XP_031952034.1">
    <property type="nucleotide sequence ID" value="XM_032096143.1"/>
</dbReference>
<evidence type="ECO:0000256" key="2">
    <source>
        <dbReference type="ARBA" id="ARBA00004123"/>
    </source>
</evidence>
<evidence type="ECO:0000256" key="24">
    <source>
        <dbReference type="ARBA" id="ARBA00022955"/>
    </source>
</evidence>
<protein>
    <recommendedName>
        <fullName evidence="45">5'-AMP-activated protein kinase catalytic subunit alpha-1</fullName>
        <ecNumber evidence="7">2.7.11.1</ecNumber>
        <ecNumber evidence="6">2.7.11.26</ecNumber>
        <ecNumber evidence="5">2.7.11.31</ecNumber>
    </recommendedName>
    <alternativeName>
        <fullName evidence="37">Acetyl-CoA carboxylase kinase</fullName>
    </alternativeName>
    <alternativeName>
        <fullName evidence="38">Hydroxymethylglutaryl-CoA reductase kinase</fullName>
    </alternativeName>
    <alternativeName>
        <fullName evidence="46">Tau-protein kinase PRKAA1</fullName>
    </alternativeName>
</protein>
<keyword evidence="8" id="KW-0963">Cytoplasm</keyword>
<feature type="compositionally biased region" description="Polar residues" evidence="47">
    <location>
        <begin position="573"/>
        <end position="590"/>
    </location>
</feature>
<evidence type="ECO:0000256" key="34">
    <source>
        <dbReference type="ARBA" id="ARBA00023221"/>
    </source>
</evidence>
<keyword evidence="14" id="KW-0879">Wnt signaling pathway</keyword>
<dbReference type="FunFam" id="1.10.510.10:FF:000079">
    <property type="entry name" value="Non-specific serine/threonine protein kinase"/>
    <property type="match status" value="1"/>
</dbReference>
<dbReference type="PROSITE" id="PS50011">
    <property type="entry name" value="PROTEIN_KINASE_DOM"/>
    <property type="match status" value="1"/>
</dbReference>
<reference evidence="48" key="3">
    <citation type="submission" date="2025-09" db="UniProtKB">
        <authorList>
            <consortium name="Ensembl"/>
        </authorList>
    </citation>
    <scope>IDENTIFICATION</scope>
</reference>
<evidence type="ECO:0000256" key="15">
    <source>
        <dbReference type="ARBA" id="ARBA00022723"/>
    </source>
</evidence>
<dbReference type="PANTHER" id="PTHR24346:SF87">
    <property type="entry name" value="ACETYL-COA CARBOXYLASE KINASE"/>
    <property type="match status" value="1"/>
</dbReference>
<comment type="catalytic activity">
    <reaction evidence="44">
        <text>L-threonyl-[tau protein] + ATP = O-phospho-L-threonyl-[tau protein] + ADP + H(+)</text>
        <dbReference type="Rhea" id="RHEA:53904"/>
        <dbReference type="Rhea" id="RHEA-COMP:13703"/>
        <dbReference type="Rhea" id="RHEA-COMP:13704"/>
        <dbReference type="ChEBI" id="CHEBI:15378"/>
        <dbReference type="ChEBI" id="CHEBI:30013"/>
        <dbReference type="ChEBI" id="CHEBI:30616"/>
        <dbReference type="ChEBI" id="CHEBI:61977"/>
        <dbReference type="ChEBI" id="CHEBI:456216"/>
        <dbReference type="EC" id="2.7.11.26"/>
    </reaction>
</comment>
<evidence type="ECO:0000256" key="12">
    <source>
        <dbReference type="ARBA" id="ARBA00022553"/>
    </source>
</evidence>
<dbReference type="CDD" id="cd14079">
    <property type="entry name" value="STKc_AMPK_alpha"/>
    <property type="match status" value="1"/>
</dbReference>
<dbReference type="SMART" id="SM00220">
    <property type="entry name" value="S_TKc"/>
    <property type="match status" value="1"/>
</dbReference>
<proteinExistence type="inferred from homology"/>
<dbReference type="InterPro" id="IPR028375">
    <property type="entry name" value="KA1/Ssp2_C"/>
</dbReference>
<comment type="catalytic activity">
    <reaction evidence="39">
        <text>L-seryl-[3-hydroxy-3-methylglutaryl-coenzyme A reductase] + ATP = O-phospho-L-seryl-[3-hydroxy-3-methylglutaryl-coenzyme A reductase] + ADP + H(+)</text>
        <dbReference type="Rhea" id="RHEA:23172"/>
        <dbReference type="Rhea" id="RHEA-COMP:13692"/>
        <dbReference type="Rhea" id="RHEA-COMP:13693"/>
        <dbReference type="ChEBI" id="CHEBI:15378"/>
        <dbReference type="ChEBI" id="CHEBI:29999"/>
        <dbReference type="ChEBI" id="CHEBI:30616"/>
        <dbReference type="ChEBI" id="CHEBI:83421"/>
        <dbReference type="ChEBI" id="CHEBI:456216"/>
        <dbReference type="EC" id="2.7.11.31"/>
    </reaction>
</comment>
<dbReference type="SUPFAM" id="SSF103243">
    <property type="entry name" value="KA1-like"/>
    <property type="match status" value="1"/>
</dbReference>
<dbReference type="EC" id="2.7.11.26" evidence="6"/>
<feature type="region of interest" description="Disordered" evidence="47">
    <location>
        <begin position="1"/>
        <end position="70"/>
    </location>
</feature>
<dbReference type="CDD" id="cd14403">
    <property type="entry name" value="UBA_AID_AAPK1"/>
    <property type="match status" value="1"/>
</dbReference>
<keyword evidence="24" id="KW-0752">Steroid biosynthesis</keyword>
<keyword evidence="13" id="KW-0808">Transferase</keyword>
<dbReference type="GO" id="GO:0009896">
    <property type="term" value="P:positive regulation of catabolic process"/>
    <property type="evidence" value="ECO:0007669"/>
    <property type="project" value="UniProtKB-ARBA"/>
</dbReference>
<dbReference type="Ensembl" id="ENSCMUT00000013353.2">
    <property type="protein sequence ID" value="ENSCMUP00000012420.1"/>
    <property type="gene ID" value="ENSCMUG00000007827.2"/>
</dbReference>
<evidence type="ECO:0000256" key="38">
    <source>
        <dbReference type="ARBA" id="ARBA00032865"/>
    </source>
</evidence>
<comment type="catalytic activity">
    <reaction evidence="43">
        <text>L-seryl-[protein] + ATP = O-phospho-L-seryl-[protein] + ADP + H(+)</text>
        <dbReference type="Rhea" id="RHEA:17989"/>
        <dbReference type="Rhea" id="RHEA-COMP:9863"/>
        <dbReference type="Rhea" id="RHEA-COMP:11604"/>
        <dbReference type="ChEBI" id="CHEBI:15378"/>
        <dbReference type="ChEBI" id="CHEBI:29999"/>
        <dbReference type="ChEBI" id="CHEBI:30616"/>
        <dbReference type="ChEBI" id="CHEBI:83421"/>
        <dbReference type="ChEBI" id="CHEBI:456216"/>
        <dbReference type="EC" id="2.7.11.1"/>
    </reaction>
</comment>
<keyword evidence="32" id="KW-1207">Sterol metabolism</keyword>
<dbReference type="Gene3D" id="1.10.8.10">
    <property type="entry name" value="DNA helicase RuvA subunit, C-terminal domain"/>
    <property type="match status" value="1"/>
</dbReference>
<dbReference type="Gene3D" id="3.30.310.80">
    <property type="entry name" value="Kinase associated domain 1, KA1"/>
    <property type="match status" value="1"/>
</dbReference>
<dbReference type="InterPro" id="IPR039137">
    <property type="entry name" value="AMPKA1_C"/>
</dbReference>
<comment type="similarity">
    <text evidence="4">Belongs to the protein kinase superfamily. CAMK Ser/Thr protein kinase family. SNF1 subfamily.</text>
</comment>
<evidence type="ECO:0000256" key="10">
    <source>
        <dbReference type="ARBA" id="ARBA00022527"/>
    </source>
</evidence>
<keyword evidence="21" id="KW-0460">Magnesium</keyword>
<dbReference type="PROSITE" id="PS00107">
    <property type="entry name" value="PROTEIN_KINASE_ATP"/>
    <property type="match status" value="1"/>
</dbReference>
<dbReference type="AlphaFoldDB" id="A0A8C3GX66"/>
<evidence type="ECO:0000256" key="43">
    <source>
        <dbReference type="ARBA" id="ARBA00048679"/>
    </source>
</evidence>
<dbReference type="GO" id="GO:0006695">
    <property type="term" value="P:cholesterol biosynthetic process"/>
    <property type="evidence" value="ECO:0007669"/>
    <property type="project" value="UniProtKB-KW"/>
</dbReference>
<keyword evidence="28" id="KW-0443">Lipid metabolism</keyword>
<evidence type="ECO:0000256" key="20">
    <source>
        <dbReference type="ARBA" id="ARBA00022840"/>
    </source>
</evidence>
<keyword evidence="15" id="KW-0479">Metal-binding</keyword>
<evidence type="ECO:0000256" key="23">
    <source>
        <dbReference type="ARBA" id="ARBA00022853"/>
    </source>
</evidence>
<evidence type="ECO:0000256" key="31">
    <source>
        <dbReference type="ARBA" id="ARBA00023163"/>
    </source>
</evidence>
<dbReference type="GeneID" id="116437860"/>
<evidence type="ECO:0000256" key="45">
    <source>
        <dbReference type="ARBA" id="ARBA00049758"/>
    </source>
</evidence>
<dbReference type="InterPro" id="IPR011009">
    <property type="entry name" value="Kinase-like_dom_sf"/>
</dbReference>
<dbReference type="Gene3D" id="3.30.200.20">
    <property type="entry name" value="Phosphorylase Kinase, domain 1"/>
    <property type="match status" value="1"/>
</dbReference>
<dbReference type="Pfam" id="PF21147">
    <property type="entry name" value="AMPK_alpha_AID"/>
    <property type="match status" value="1"/>
</dbReference>
<dbReference type="CTD" id="5562"/>
<accession>A0A8C3GX66</accession>
<evidence type="ECO:0000256" key="1">
    <source>
        <dbReference type="ARBA" id="ARBA00001946"/>
    </source>
</evidence>
<evidence type="ECO:0000256" key="29">
    <source>
        <dbReference type="ARBA" id="ARBA00023108"/>
    </source>
</evidence>
<evidence type="ECO:0000256" key="7">
    <source>
        <dbReference type="ARBA" id="ARBA00012513"/>
    </source>
</evidence>
<keyword evidence="26" id="KW-0756">Sterol biosynthesis</keyword>
<evidence type="ECO:0000256" key="39">
    <source>
        <dbReference type="ARBA" id="ARBA00047775"/>
    </source>
</evidence>
<keyword evidence="33" id="KW-0325">Glycoprotein</keyword>
<evidence type="ECO:0000256" key="21">
    <source>
        <dbReference type="ARBA" id="ARBA00022842"/>
    </source>
</evidence>
<keyword evidence="12" id="KW-0597">Phosphoprotein</keyword>
<comment type="subcellular location">
    <subcellularLocation>
        <location evidence="3">Cytoplasm</location>
    </subcellularLocation>
    <subcellularLocation>
        <location evidence="2">Nucleus</location>
    </subcellularLocation>
</comment>
<keyword evidence="19" id="KW-0276">Fatty acid metabolism</keyword>
<keyword evidence="49" id="KW-1185">Reference proteome</keyword>
<dbReference type="GO" id="GO:0047322">
    <property type="term" value="F:[hydroxymethylglutaryl-CoA reductase (NADPH)] kinase activity"/>
    <property type="evidence" value="ECO:0007669"/>
    <property type="project" value="UniProtKB-EC"/>
</dbReference>
<keyword evidence="9" id="KW-0444">Lipid biosynthesis</keyword>
<evidence type="ECO:0000256" key="42">
    <source>
        <dbReference type="ARBA" id="ARBA00048417"/>
    </source>
</evidence>
<name>A0A8C3GX66_CORMO</name>
<dbReference type="OrthoDB" id="193931at2759"/>
<dbReference type="GO" id="GO:0005634">
    <property type="term" value="C:nucleus"/>
    <property type="evidence" value="ECO:0007669"/>
    <property type="project" value="UniProtKB-SubCell"/>
</dbReference>
<evidence type="ECO:0000256" key="36">
    <source>
        <dbReference type="ARBA" id="ARBA00025878"/>
    </source>
</evidence>
<dbReference type="GO" id="GO:0046872">
    <property type="term" value="F:metal ion binding"/>
    <property type="evidence" value="ECO:0007669"/>
    <property type="project" value="UniProtKB-KW"/>
</dbReference>
<feature type="compositionally biased region" description="Gly residues" evidence="47">
    <location>
        <begin position="53"/>
        <end position="68"/>
    </location>
</feature>
<dbReference type="PROSITE" id="PS00108">
    <property type="entry name" value="PROTEIN_KINASE_ST"/>
    <property type="match status" value="1"/>
</dbReference>
<dbReference type="FunFam" id="3.30.200.20:FF:000136">
    <property type="entry name" value="Non-specific serine/threonine protein kinase"/>
    <property type="match status" value="1"/>
</dbReference>
<gene>
    <name evidence="48" type="primary">PRKAA1</name>
</gene>
<evidence type="ECO:0000256" key="40">
    <source>
        <dbReference type="ARBA" id="ARBA00047899"/>
    </source>
</evidence>
<evidence type="ECO:0000256" key="46">
    <source>
        <dbReference type="ARBA" id="ARBA00049783"/>
    </source>
</evidence>
<dbReference type="FunFam" id="1.10.8.10:FF:000014">
    <property type="entry name" value="Non-specific serine/threonine protein kinase"/>
    <property type="match status" value="1"/>
</dbReference>
<dbReference type="InterPro" id="IPR032270">
    <property type="entry name" value="AMPK_C"/>
</dbReference>
<comment type="catalytic activity">
    <reaction evidence="41">
        <text>L-seryl-[tau protein] + ATP = O-phospho-L-seryl-[tau protein] + ADP + H(+)</text>
        <dbReference type="Rhea" id="RHEA:12801"/>
        <dbReference type="Rhea" id="RHEA-COMP:13701"/>
        <dbReference type="Rhea" id="RHEA-COMP:13702"/>
        <dbReference type="ChEBI" id="CHEBI:15378"/>
        <dbReference type="ChEBI" id="CHEBI:29999"/>
        <dbReference type="ChEBI" id="CHEBI:30616"/>
        <dbReference type="ChEBI" id="CHEBI:83421"/>
        <dbReference type="ChEBI" id="CHEBI:456216"/>
        <dbReference type="EC" id="2.7.11.26"/>
    </reaction>
</comment>
<dbReference type="PANTHER" id="PTHR24346">
    <property type="entry name" value="MAP/MICROTUBULE AFFINITY-REGULATING KINASE"/>
    <property type="match status" value="1"/>
</dbReference>
<keyword evidence="35" id="KW-0539">Nucleus</keyword>
<evidence type="ECO:0000256" key="5">
    <source>
        <dbReference type="ARBA" id="ARBA00012403"/>
    </source>
</evidence>
<dbReference type="InterPro" id="IPR000719">
    <property type="entry name" value="Prot_kinase_dom"/>
</dbReference>
<comment type="catalytic activity">
    <reaction evidence="40">
        <text>L-threonyl-[protein] + ATP = O-phospho-L-threonyl-[protein] + ADP + H(+)</text>
        <dbReference type="Rhea" id="RHEA:46608"/>
        <dbReference type="Rhea" id="RHEA-COMP:11060"/>
        <dbReference type="Rhea" id="RHEA-COMP:11605"/>
        <dbReference type="ChEBI" id="CHEBI:15378"/>
        <dbReference type="ChEBI" id="CHEBI:30013"/>
        <dbReference type="ChEBI" id="CHEBI:30616"/>
        <dbReference type="ChEBI" id="CHEBI:61977"/>
        <dbReference type="ChEBI" id="CHEBI:456216"/>
        <dbReference type="EC" id="2.7.11.1"/>
    </reaction>
</comment>
<keyword evidence="10" id="KW-0723">Serine/threonine-protein kinase</keyword>
<dbReference type="Pfam" id="PF00069">
    <property type="entry name" value="Pkinase"/>
    <property type="match status" value="1"/>
</dbReference>
<dbReference type="GO" id="GO:0005737">
    <property type="term" value="C:cytoplasm"/>
    <property type="evidence" value="ECO:0007669"/>
    <property type="project" value="UniProtKB-SubCell"/>
</dbReference>
<keyword evidence="31" id="KW-0804">Transcription</keyword>
<reference evidence="49" key="1">
    <citation type="submission" date="2019-10" db="EMBL/GenBank/DDBJ databases">
        <title>Corvus moneduloides (New Caledonian crow) genome, bCorMon1, primary haplotype.</title>
        <authorList>
            <person name="Rutz C."/>
            <person name="Fungtammasan C."/>
            <person name="Mountcastle J."/>
            <person name="Formenti G."/>
            <person name="Chow W."/>
            <person name="Howe K."/>
            <person name="Steele M.P."/>
            <person name="Fernandes J."/>
            <person name="Gilbert M.T.P."/>
            <person name="Fedrigo O."/>
            <person name="Jarvis E.D."/>
            <person name="Gemmell N."/>
        </authorList>
    </citation>
    <scope>NUCLEOTIDE SEQUENCE [LARGE SCALE GENOMIC DNA]</scope>
</reference>
<dbReference type="GO" id="GO:0006914">
    <property type="term" value="P:autophagy"/>
    <property type="evidence" value="ECO:0007669"/>
    <property type="project" value="UniProtKB-KW"/>
</dbReference>
<comment type="catalytic activity">
    <reaction evidence="42">
        <text>L-seryl-[acetyl-CoA carboxylase] + ATP = O-phospho-L-seryl-[acetyl-CoA carboxylase] + ADP + H(+)</text>
        <dbReference type="Rhea" id="RHEA:20333"/>
        <dbReference type="Rhea" id="RHEA-COMP:13722"/>
        <dbReference type="Rhea" id="RHEA-COMP:13723"/>
        <dbReference type="ChEBI" id="CHEBI:15378"/>
        <dbReference type="ChEBI" id="CHEBI:29999"/>
        <dbReference type="ChEBI" id="CHEBI:30616"/>
        <dbReference type="ChEBI" id="CHEBI:83421"/>
        <dbReference type="ChEBI" id="CHEBI:456216"/>
    </reaction>
</comment>
<organism evidence="48 49">
    <name type="scientific">Corvus moneduloides</name>
    <name type="common">New Caledonian crow</name>
    <dbReference type="NCBI Taxonomy" id="1196302"/>
    <lineage>
        <taxon>Eukaryota</taxon>
        <taxon>Metazoa</taxon>
        <taxon>Chordata</taxon>
        <taxon>Craniata</taxon>
        <taxon>Vertebrata</taxon>
        <taxon>Euteleostomi</taxon>
        <taxon>Archelosauria</taxon>
        <taxon>Archosauria</taxon>
        <taxon>Dinosauria</taxon>
        <taxon>Saurischia</taxon>
        <taxon>Theropoda</taxon>
        <taxon>Coelurosauria</taxon>
        <taxon>Aves</taxon>
        <taxon>Neognathae</taxon>
        <taxon>Neoaves</taxon>
        <taxon>Telluraves</taxon>
        <taxon>Australaves</taxon>
        <taxon>Passeriformes</taxon>
        <taxon>Corvoidea</taxon>
        <taxon>Corvidae</taxon>
        <taxon>Corvus</taxon>
    </lineage>
</organism>
<comment type="subunit">
    <text evidence="36">AMPK is a heterotrimer of an alpha catalytic subunit (PRKAA1 or PRKAA2), a beta (PRKAB1 or PRKAB2) and a gamma non-catalytic subunits (PRKAG1, PRKAG2 or PRKAG3). Interacts with FNIP1 and FNIP2.</text>
</comment>
<keyword evidence="11" id="KW-0153">Cholesterol metabolism</keyword>
<keyword evidence="30" id="KW-0275">Fatty acid biosynthesis</keyword>
<dbReference type="Pfam" id="PF16579">
    <property type="entry name" value="AdenylateSensor"/>
    <property type="match status" value="1"/>
</dbReference>
<feature type="region of interest" description="Disordered" evidence="47">
    <location>
        <begin position="572"/>
        <end position="626"/>
    </location>
</feature>
<keyword evidence="34" id="KW-0753">Steroid metabolism</keyword>
<dbReference type="GO" id="GO:0035556">
    <property type="term" value="P:intracellular signal transduction"/>
    <property type="evidence" value="ECO:0007669"/>
    <property type="project" value="TreeGrafter"/>
</dbReference>
<dbReference type="OMA" id="GSWLKMA"/>
<dbReference type="GO" id="GO:0050321">
    <property type="term" value="F:tau-protein kinase activity"/>
    <property type="evidence" value="ECO:0007669"/>
    <property type="project" value="UniProtKB-EC"/>
</dbReference>
<evidence type="ECO:0000256" key="26">
    <source>
        <dbReference type="ARBA" id="ARBA00023011"/>
    </source>
</evidence>
<evidence type="ECO:0000313" key="48">
    <source>
        <dbReference type="Ensembl" id="ENSCMUP00000012420.1"/>
    </source>
</evidence>
<evidence type="ECO:0000256" key="18">
    <source>
        <dbReference type="ARBA" id="ARBA00022778"/>
    </source>
</evidence>
<evidence type="ECO:0000256" key="14">
    <source>
        <dbReference type="ARBA" id="ARBA00022687"/>
    </source>
</evidence>
<evidence type="ECO:0000256" key="37">
    <source>
        <dbReference type="ARBA" id="ARBA00032270"/>
    </source>
</evidence>
<comment type="cofactor">
    <cofactor evidence="1">
        <name>Mg(2+)</name>
        <dbReference type="ChEBI" id="CHEBI:18420"/>
    </cofactor>
</comment>
<evidence type="ECO:0000256" key="27">
    <source>
        <dbReference type="ARBA" id="ARBA00023015"/>
    </source>
</evidence>
<evidence type="ECO:0000256" key="3">
    <source>
        <dbReference type="ARBA" id="ARBA00004496"/>
    </source>
</evidence>
<keyword evidence="17" id="KW-0418">Kinase</keyword>
<keyword evidence="25" id="KW-0072">Autophagy</keyword>
<keyword evidence="29" id="KW-0090">Biological rhythms</keyword>
<evidence type="ECO:0000256" key="22">
    <source>
        <dbReference type="ARBA" id="ARBA00022843"/>
    </source>
</evidence>
<dbReference type="Proteomes" id="UP000694553">
    <property type="component" value="Unassembled WGS sequence"/>
</dbReference>
<dbReference type="GO" id="GO:0120025">
    <property type="term" value="C:plasma membrane bounded cell projection"/>
    <property type="evidence" value="ECO:0007669"/>
    <property type="project" value="UniProtKB-ARBA"/>
</dbReference>
<dbReference type="GO" id="GO:0006633">
    <property type="term" value="P:fatty acid biosynthetic process"/>
    <property type="evidence" value="ECO:0007669"/>
    <property type="project" value="UniProtKB-KW"/>
</dbReference>
<evidence type="ECO:0000256" key="47">
    <source>
        <dbReference type="SAM" id="MobiDB-lite"/>
    </source>
</evidence>
<evidence type="ECO:0000256" key="6">
    <source>
        <dbReference type="ARBA" id="ARBA00012407"/>
    </source>
</evidence>
<evidence type="ECO:0000256" key="9">
    <source>
        <dbReference type="ARBA" id="ARBA00022516"/>
    </source>
</evidence>
<evidence type="ECO:0000256" key="17">
    <source>
        <dbReference type="ARBA" id="ARBA00022777"/>
    </source>
</evidence>
<dbReference type="EC" id="2.7.11.1" evidence="7"/>
<dbReference type="EC" id="2.7.11.31" evidence="5"/>
<keyword evidence="27" id="KW-0805">Transcription regulation</keyword>
<dbReference type="GO" id="GO:0048511">
    <property type="term" value="P:rhythmic process"/>
    <property type="evidence" value="ECO:0007669"/>
    <property type="project" value="UniProtKB-KW"/>
</dbReference>
<evidence type="ECO:0000256" key="16">
    <source>
        <dbReference type="ARBA" id="ARBA00022741"/>
    </source>
</evidence>
<evidence type="ECO:0000256" key="30">
    <source>
        <dbReference type="ARBA" id="ARBA00023160"/>
    </source>
</evidence>
<evidence type="ECO:0000256" key="44">
    <source>
        <dbReference type="ARBA" id="ARBA00048878"/>
    </source>
</evidence>
<dbReference type="InterPro" id="IPR049020">
    <property type="entry name" value="PRKAA1/2_AID"/>
</dbReference>
<evidence type="ECO:0000256" key="28">
    <source>
        <dbReference type="ARBA" id="ARBA00023098"/>
    </source>
</evidence>
<dbReference type="InterPro" id="IPR008271">
    <property type="entry name" value="Ser/Thr_kinase_AS"/>
</dbReference>
<evidence type="ECO:0000256" key="32">
    <source>
        <dbReference type="ARBA" id="ARBA00023166"/>
    </source>
</evidence>
<dbReference type="Gene3D" id="1.10.510.10">
    <property type="entry name" value="Transferase(Phosphotransferase) domain 1"/>
    <property type="match status" value="1"/>
</dbReference>
<dbReference type="FunFam" id="3.30.310.80:FF:000003">
    <property type="entry name" value="Non-specific serine/threonine protein kinase"/>
    <property type="match status" value="1"/>
</dbReference>
<dbReference type="GO" id="GO:0005524">
    <property type="term" value="F:ATP binding"/>
    <property type="evidence" value="ECO:0007669"/>
    <property type="project" value="UniProtKB-UniRule"/>
</dbReference>
<evidence type="ECO:0000256" key="19">
    <source>
        <dbReference type="ARBA" id="ARBA00022832"/>
    </source>
</evidence>
<evidence type="ECO:0000256" key="25">
    <source>
        <dbReference type="ARBA" id="ARBA00023006"/>
    </source>
</evidence>
<evidence type="ECO:0000256" key="11">
    <source>
        <dbReference type="ARBA" id="ARBA00022548"/>
    </source>
</evidence>
<evidence type="ECO:0000256" key="35">
    <source>
        <dbReference type="ARBA" id="ARBA00023242"/>
    </source>
</evidence>
<dbReference type="SUPFAM" id="SSF56112">
    <property type="entry name" value="Protein kinase-like (PK-like)"/>
    <property type="match status" value="1"/>
</dbReference>